<evidence type="ECO:0000313" key="1">
    <source>
        <dbReference type="EMBL" id="WAA08552.1"/>
    </source>
</evidence>
<gene>
    <name evidence="1" type="ORF">OE104_07805</name>
</gene>
<dbReference type="EMBL" id="CP106878">
    <property type="protein sequence ID" value="WAA08552.1"/>
    <property type="molecule type" value="Genomic_DNA"/>
</dbReference>
<proteinExistence type="predicted"/>
<dbReference type="InterPro" id="IPR023296">
    <property type="entry name" value="Glyco_hydro_beta-prop_sf"/>
</dbReference>
<dbReference type="InterPro" id="IPR015045">
    <property type="entry name" value="MPT-1-like_LmxM"/>
</dbReference>
<dbReference type="AlphaFoldDB" id="A0A9E8RWM0"/>
<dbReference type="KEGG" id="faf:OE104_07805"/>
<dbReference type="Pfam" id="PF08950">
    <property type="entry name" value="DUF1861"/>
    <property type="match status" value="1"/>
</dbReference>
<sequence length="310" mass="35241">MFKRIGNKQTCAQLLETYEKRENKPYQPEKIIFEGVDGKDVYNTTAPFYDDGELVIAGRVESRDSEHSNVVFFVQRNGKWIPRQGSPMFQLQDPFVTKIAGEMVFGGVEIYPHPVHQGQFGWRTVFYRGKRIAELQLFTKGPEGMKDIRLVELGENRIGVFTRPQGERGGRGTIGYTEIRRFEELTPETIERAELLEGQFIEEEWGGANELHPLQDGTIGVLGHIACFDEKGDRHYYPMVFTLNPDTKQFSEMQIIATRSDFLEGPAKRPDLKDVVFSGGLIRHPNGTAELYCGTSDAEAQKIIIPDPFM</sequence>
<dbReference type="PANTHER" id="PTHR37036:SF2">
    <property type="entry name" value="DUF1861 FAMILY PROTEIN"/>
    <property type="match status" value="1"/>
</dbReference>
<name>A0A9E8RWM0_9BACI</name>
<accession>A0A9E8RWM0</accession>
<evidence type="ECO:0000313" key="2">
    <source>
        <dbReference type="Proteomes" id="UP001164718"/>
    </source>
</evidence>
<organism evidence="1 2">
    <name type="scientific">Fervidibacillus albus</name>
    <dbReference type="NCBI Taxonomy" id="2980026"/>
    <lineage>
        <taxon>Bacteria</taxon>
        <taxon>Bacillati</taxon>
        <taxon>Bacillota</taxon>
        <taxon>Bacilli</taxon>
        <taxon>Bacillales</taxon>
        <taxon>Bacillaceae</taxon>
        <taxon>Fervidibacillus</taxon>
    </lineage>
</organism>
<reference evidence="1" key="1">
    <citation type="submission" date="2022-09" db="EMBL/GenBank/DDBJ databases">
        <title>Complete Genomes of Fervidibacillus albus and Fervidibacillus halotolerans isolated from tidal flat sediments.</title>
        <authorList>
            <person name="Kwon K.K."/>
            <person name="Yang S.-H."/>
            <person name="Park M.J."/>
            <person name="Oh H.-M."/>
        </authorList>
    </citation>
    <scope>NUCLEOTIDE SEQUENCE</scope>
    <source>
        <strain evidence="1">MEBiC13591</strain>
    </source>
</reference>
<dbReference type="Proteomes" id="UP001164718">
    <property type="component" value="Chromosome"/>
</dbReference>
<dbReference type="RefSeq" id="WP_275416329.1">
    <property type="nucleotide sequence ID" value="NZ_CP106878.1"/>
</dbReference>
<protein>
    <submittedName>
        <fullName evidence="1">DUF1861 family protein</fullName>
    </submittedName>
</protein>
<dbReference type="SUPFAM" id="SSF75005">
    <property type="entry name" value="Arabinanase/levansucrase/invertase"/>
    <property type="match status" value="1"/>
</dbReference>
<dbReference type="PANTHER" id="PTHR37036">
    <property type="match status" value="1"/>
</dbReference>
<keyword evidence="2" id="KW-1185">Reference proteome</keyword>
<dbReference type="Gene3D" id="2.115.10.20">
    <property type="entry name" value="Glycosyl hydrolase domain, family 43"/>
    <property type="match status" value="1"/>
</dbReference>